<comment type="caution">
    <text evidence="2">The sequence shown here is derived from an EMBL/GenBank/DDBJ whole genome shotgun (WGS) entry which is preliminary data.</text>
</comment>
<protein>
    <submittedName>
        <fullName evidence="2">Toprim domain-containing protein</fullName>
    </submittedName>
</protein>
<evidence type="ECO:0000313" key="2">
    <source>
        <dbReference type="EMBL" id="MBF1306351.1"/>
    </source>
</evidence>
<dbReference type="EMBL" id="JABZRE010000002">
    <property type="protein sequence ID" value="MBF1306351.1"/>
    <property type="molecule type" value="Genomic_DNA"/>
</dbReference>
<feature type="domain" description="DUF3991" evidence="1">
    <location>
        <begin position="123"/>
        <end position="192"/>
    </location>
</feature>
<organism evidence="2 3">
    <name type="scientific">Parvimonas micra</name>
    <dbReference type="NCBI Taxonomy" id="33033"/>
    <lineage>
        <taxon>Bacteria</taxon>
        <taxon>Bacillati</taxon>
        <taxon>Bacillota</taxon>
        <taxon>Tissierellia</taxon>
        <taxon>Tissierellales</taxon>
        <taxon>Peptoniphilaceae</taxon>
        <taxon>Parvimonas</taxon>
    </lineage>
</organism>
<evidence type="ECO:0000259" key="1">
    <source>
        <dbReference type="Pfam" id="PF13154"/>
    </source>
</evidence>
<proteinExistence type="predicted"/>
<dbReference type="RefSeq" id="WP_278476869.1">
    <property type="nucleotide sequence ID" value="NZ_JABZRE010000002.1"/>
</dbReference>
<name>A0A930H318_9FIRM</name>
<dbReference type="Proteomes" id="UP000758611">
    <property type="component" value="Unassembled WGS sequence"/>
</dbReference>
<sequence>MKIQSKALSYLEQLKIPFTVKGREAFLNDYDSLKISLDSKRLDSWKRYSTGDSGKSGKDLITYLLKVGIITKDEALLVLGVDPTYKTGGTPGNQKTFSVEVEEVKPFNPTNQVSDPRAWNLKRYLIEKRKINPIVVDALINKNKIIEDGRGSIRFLWYDNFGNNTGAEVVSTGKEKLRYIVSGSKGLFYQVSRDIEKINQAERIILFEAPIDMISYLEIIGYPKSEGSQLPEVHPKTAFISMSGSVTKVNEVLKNLAYKWGVKLNSTQIVVATDSDKAGDEVYDIVKKNYPNAIREKVISRAEPLKDWNDLLVAIKEGRY</sequence>
<accession>A0A930H318</accession>
<dbReference type="Gene3D" id="3.40.1360.10">
    <property type="match status" value="1"/>
</dbReference>
<dbReference type="Pfam" id="PF13155">
    <property type="entry name" value="Toprim_2"/>
    <property type="match status" value="1"/>
</dbReference>
<reference evidence="2" key="1">
    <citation type="submission" date="2020-04" db="EMBL/GenBank/DDBJ databases">
        <title>Deep metagenomics examines the oral microbiome during advanced dental caries in children, revealing novel taxa and co-occurrences with host molecules.</title>
        <authorList>
            <person name="Baker J.L."/>
            <person name="Morton J.T."/>
            <person name="Dinis M."/>
            <person name="Alvarez R."/>
            <person name="Tran N.C."/>
            <person name="Knight R."/>
            <person name="Edlund A."/>
        </authorList>
    </citation>
    <scope>NUCLEOTIDE SEQUENCE</scope>
    <source>
        <strain evidence="2">JCVI_23_bin.11</strain>
    </source>
</reference>
<dbReference type="Pfam" id="PF13154">
    <property type="entry name" value="DUF3991"/>
    <property type="match status" value="1"/>
</dbReference>
<gene>
    <name evidence="2" type="ORF">HXM94_00990</name>
</gene>
<evidence type="ECO:0000313" key="3">
    <source>
        <dbReference type="Proteomes" id="UP000758611"/>
    </source>
</evidence>
<dbReference type="AlphaFoldDB" id="A0A930H318"/>
<dbReference type="InterPro" id="IPR025054">
    <property type="entry name" value="DUF3991"/>
</dbReference>